<dbReference type="HOGENOM" id="CLU_184724_0_0_1"/>
<gene>
    <name evidence="2" type="ORF">AMTR_s02257p00008130</name>
</gene>
<name>U5D0R2_AMBTC</name>
<dbReference type="EMBL" id="KI394542">
    <property type="protein sequence ID" value="ERN02492.1"/>
    <property type="molecule type" value="Genomic_DNA"/>
</dbReference>
<feature type="region of interest" description="Disordered" evidence="1">
    <location>
        <begin position="1"/>
        <end position="73"/>
    </location>
</feature>
<proteinExistence type="predicted"/>
<accession>U5D0R2</accession>
<protein>
    <submittedName>
        <fullName evidence="2">Uncharacterized protein</fullName>
    </submittedName>
</protein>
<organism evidence="2 3">
    <name type="scientific">Amborella trichopoda</name>
    <dbReference type="NCBI Taxonomy" id="13333"/>
    <lineage>
        <taxon>Eukaryota</taxon>
        <taxon>Viridiplantae</taxon>
        <taxon>Streptophyta</taxon>
        <taxon>Embryophyta</taxon>
        <taxon>Tracheophyta</taxon>
        <taxon>Spermatophyta</taxon>
        <taxon>Magnoliopsida</taxon>
        <taxon>Amborellales</taxon>
        <taxon>Amborellaceae</taxon>
        <taxon>Amborella</taxon>
    </lineage>
</organism>
<feature type="compositionally biased region" description="Polar residues" evidence="1">
    <location>
        <begin position="21"/>
        <end position="31"/>
    </location>
</feature>
<dbReference type="AlphaFoldDB" id="U5D0R2"/>
<evidence type="ECO:0000313" key="2">
    <source>
        <dbReference type="EMBL" id="ERN02492.1"/>
    </source>
</evidence>
<evidence type="ECO:0000313" key="3">
    <source>
        <dbReference type="Proteomes" id="UP000017836"/>
    </source>
</evidence>
<sequence>MTETSSIQPQSKQLKMRSESAKGQSKTSSYHPSKVRTFPISDARGQNVFEGLSHSQGTINAMPPADRKEGSIT</sequence>
<keyword evidence="3" id="KW-1185">Reference proteome</keyword>
<reference evidence="3" key="1">
    <citation type="journal article" date="2013" name="Science">
        <title>The Amborella genome and the evolution of flowering plants.</title>
        <authorList>
            <consortium name="Amborella Genome Project"/>
        </authorList>
    </citation>
    <scope>NUCLEOTIDE SEQUENCE [LARGE SCALE GENOMIC DNA]</scope>
</reference>
<dbReference type="Proteomes" id="UP000017836">
    <property type="component" value="Unassembled WGS sequence"/>
</dbReference>
<feature type="compositionally biased region" description="Polar residues" evidence="1">
    <location>
        <begin position="1"/>
        <end position="13"/>
    </location>
</feature>
<dbReference type="Gramene" id="ERN02492">
    <property type="protein sequence ID" value="ERN02492"/>
    <property type="gene ID" value="AMTR_s02257p00008130"/>
</dbReference>
<evidence type="ECO:0000256" key="1">
    <source>
        <dbReference type="SAM" id="MobiDB-lite"/>
    </source>
</evidence>